<name>A0A191UDW6_9BURK</name>
<proteinExistence type="predicted"/>
<keyword evidence="2" id="KW-1185">Reference proteome</keyword>
<sequence>MELQKVLTTQEFADTLKCSPKTVRKNYCITGVCYGIKPLKVGARLLWPTSEVAKLLNGEVVA</sequence>
<dbReference type="RefSeq" id="WP_068948090.1">
    <property type="nucleotide sequence ID" value="NZ_CP015922.1"/>
</dbReference>
<protein>
    <submittedName>
        <fullName evidence="1">Uncharacterized protein</fullName>
    </submittedName>
</protein>
<dbReference type="Proteomes" id="UP000078463">
    <property type="component" value="Chromosome"/>
</dbReference>
<dbReference type="OrthoDB" id="6615103at2"/>
<dbReference type="AlphaFoldDB" id="A0A191UDW6"/>
<reference evidence="2" key="1">
    <citation type="submission" date="2016-05" db="EMBL/GenBank/DDBJ databases">
        <title>Polynucleobacter sp. QLW-P1FAT50C-4 genome.</title>
        <authorList>
            <person name="Hahn M.W."/>
        </authorList>
    </citation>
    <scope>NUCLEOTIDE SEQUENCE [LARGE SCALE GENOMIC DNA]</scope>
    <source>
        <strain evidence="2">QLW-P1FAT50C-4</strain>
    </source>
</reference>
<dbReference type="STRING" id="1743168.A8O14_02635"/>
<accession>A0A191UDW6</accession>
<evidence type="ECO:0000313" key="2">
    <source>
        <dbReference type="Proteomes" id="UP000078463"/>
    </source>
</evidence>
<organism evidence="1 2">
    <name type="scientific">Polynucleobacter wuianus</name>
    <dbReference type="NCBI Taxonomy" id="1743168"/>
    <lineage>
        <taxon>Bacteria</taxon>
        <taxon>Pseudomonadati</taxon>
        <taxon>Pseudomonadota</taxon>
        <taxon>Betaproteobacteria</taxon>
        <taxon>Burkholderiales</taxon>
        <taxon>Burkholderiaceae</taxon>
        <taxon>Polynucleobacter</taxon>
    </lineage>
</organism>
<dbReference type="EMBL" id="CP015922">
    <property type="protein sequence ID" value="ANI99085.1"/>
    <property type="molecule type" value="Genomic_DNA"/>
</dbReference>
<dbReference type="KEGG" id="pwu:A8O14_02635"/>
<evidence type="ECO:0000313" key="1">
    <source>
        <dbReference type="EMBL" id="ANI99085.1"/>
    </source>
</evidence>
<gene>
    <name evidence="1" type="ORF">A8O14_02635</name>
</gene>